<dbReference type="SUPFAM" id="SSF48452">
    <property type="entry name" value="TPR-like"/>
    <property type="match status" value="1"/>
</dbReference>
<feature type="repeat" description="PPR" evidence="2">
    <location>
        <begin position="114"/>
        <end position="144"/>
    </location>
</feature>
<dbReference type="Pfam" id="PF13041">
    <property type="entry name" value="PPR_2"/>
    <property type="match status" value="2"/>
</dbReference>
<dbReference type="GO" id="GO:0003723">
    <property type="term" value="F:RNA binding"/>
    <property type="evidence" value="ECO:0007669"/>
    <property type="project" value="InterPro"/>
</dbReference>
<dbReference type="InterPro" id="IPR002885">
    <property type="entry name" value="PPR_rpt"/>
</dbReference>
<dbReference type="InterPro" id="IPR011990">
    <property type="entry name" value="TPR-like_helical_dom_sf"/>
</dbReference>
<dbReference type="Pfam" id="PF12854">
    <property type="entry name" value="PPR_1"/>
    <property type="match status" value="2"/>
</dbReference>
<evidence type="ECO:0000256" key="3">
    <source>
        <dbReference type="SAM" id="MobiDB-lite"/>
    </source>
</evidence>
<feature type="repeat" description="PPR" evidence="2">
    <location>
        <begin position="83"/>
        <end position="113"/>
    </location>
</feature>
<dbReference type="NCBIfam" id="TIGR00756">
    <property type="entry name" value="PPR"/>
    <property type="match status" value="11"/>
</dbReference>
<keyword evidence="4" id="KW-0732">Signal</keyword>
<dbReference type="InterPro" id="IPR046960">
    <property type="entry name" value="PPR_At4g14850-like_plant"/>
</dbReference>
<feature type="repeat" description="PPR" evidence="2">
    <location>
        <begin position="145"/>
        <end position="179"/>
    </location>
</feature>
<dbReference type="FunFam" id="1.25.40.10:FF:001810">
    <property type="entry name" value="Pentatricopeptide repeat-containing protein mitochondrial"/>
    <property type="match status" value="1"/>
</dbReference>
<dbReference type="PROSITE" id="PS51375">
    <property type="entry name" value="PPR"/>
    <property type="match status" value="7"/>
</dbReference>
<dbReference type="PANTHER" id="PTHR47926">
    <property type="entry name" value="PENTATRICOPEPTIDE REPEAT-CONTAINING PROTEIN"/>
    <property type="match status" value="1"/>
</dbReference>
<feature type="compositionally biased region" description="Low complexity" evidence="3">
    <location>
        <begin position="38"/>
        <end position="50"/>
    </location>
</feature>
<dbReference type="GO" id="GO:0009451">
    <property type="term" value="P:RNA modification"/>
    <property type="evidence" value="ECO:0007669"/>
    <property type="project" value="InterPro"/>
</dbReference>
<dbReference type="Proteomes" id="UP001327560">
    <property type="component" value="Chromosome 9"/>
</dbReference>
<keyword evidence="1" id="KW-0677">Repeat</keyword>
<feature type="signal peptide" evidence="4">
    <location>
        <begin position="1"/>
        <end position="27"/>
    </location>
</feature>
<feature type="repeat" description="PPR" evidence="2">
    <location>
        <begin position="331"/>
        <end position="365"/>
    </location>
</feature>
<evidence type="ECO:0008006" key="7">
    <source>
        <dbReference type="Google" id="ProtNLM"/>
    </source>
</evidence>
<feature type="repeat" description="PPR" evidence="2">
    <location>
        <begin position="207"/>
        <end position="241"/>
    </location>
</feature>
<evidence type="ECO:0000313" key="6">
    <source>
        <dbReference type="Proteomes" id="UP001327560"/>
    </source>
</evidence>
<organism evidence="5 6">
    <name type="scientific">Canna indica</name>
    <name type="common">Indian-shot</name>
    <dbReference type="NCBI Taxonomy" id="4628"/>
    <lineage>
        <taxon>Eukaryota</taxon>
        <taxon>Viridiplantae</taxon>
        <taxon>Streptophyta</taxon>
        <taxon>Embryophyta</taxon>
        <taxon>Tracheophyta</taxon>
        <taxon>Spermatophyta</taxon>
        <taxon>Magnoliopsida</taxon>
        <taxon>Liliopsida</taxon>
        <taxon>Zingiberales</taxon>
        <taxon>Cannaceae</taxon>
        <taxon>Canna</taxon>
    </lineage>
</organism>
<dbReference type="Gene3D" id="1.25.40.10">
    <property type="entry name" value="Tetratricopeptide repeat domain"/>
    <property type="match status" value="4"/>
</dbReference>
<sequence length="669" mass="74897">MKHCNSFVRRSLLRSKFHLFLLRSVSSLPPSPSPSPSNPSSTPTTISFPFPSDRSRNQLVSSIGLTRGVDEARSLFDRMPRPDLATYSSMINLYLKDDRLPQAEALFRRMPQWNVVVASAMIDGYAKAGRVDEAQRVFDAMTERNVVSWTSLLSGYCLIGRIDEARQLFDRMPVRNVVSWTTMVLGYARSGLMMDARKLFEQMPERNVVAWTAMVKGHIENGRIDDARALFDRMPDRNVYSWNVMISGYLDCEQVGEAIRLFQLMPHKNAVSWTTMVSGMARNGWTEKARELFEQMPMKDTVAWNAMITAYSDEGFVSKARALFDLMPKRNIVTWNAMINGYAKNGCQDEALRLFISMLLLPVKPNESTLTSILSNCDSNIEVREIHGLADKLGFNSNTSFTNALMKMYSRSGDLNSAWQAFDGLQAKDIISWTSMIDAFSNHGCGGHALQVFSQMLRHGIRPDCKTFLAVLSACSHSGLVEKGKKIFNSMSIIYGLEPTAEHYSCLVDLLGRAGRIEEAKATIAKMPASEKDGAVLGALLCACRLHDQIAVACNVGEELIELDPSGSGGYVLLANMYASMGMWNDSARVRKMMKERRVKKVPGVSQIEVNMRNHVFFAGDQAHPRVKEIYVMLEEVLLPQMKDMGYLQVTCHSPISCFVEPLVISDPT</sequence>
<evidence type="ECO:0000313" key="5">
    <source>
        <dbReference type="EMBL" id="WOL19209.1"/>
    </source>
</evidence>
<feature type="repeat" description="PPR" evidence="2">
    <location>
        <begin position="429"/>
        <end position="463"/>
    </location>
</feature>
<dbReference type="GO" id="GO:0048731">
    <property type="term" value="P:system development"/>
    <property type="evidence" value="ECO:0007669"/>
    <property type="project" value="UniProtKB-ARBA"/>
</dbReference>
<keyword evidence="6" id="KW-1185">Reference proteome</keyword>
<feature type="repeat" description="PPR" evidence="2">
    <location>
        <begin position="269"/>
        <end position="303"/>
    </location>
</feature>
<reference evidence="5 6" key="1">
    <citation type="submission" date="2023-10" db="EMBL/GenBank/DDBJ databases">
        <title>Chromosome-scale genome assembly provides insights into flower coloration mechanisms of Canna indica.</title>
        <authorList>
            <person name="Li C."/>
        </authorList>
    </citation>
    <scope>NUCLEOTIDE SEQUENCE [LARGE SCALE GENOMIC DNA]</scope>
    <source>
        <tissue evidence="5">Flower</tissue>
    </source>
</reference>
<proteinExistence type="predicted"/>
<accession>A0AAQ3L2R3</accession>
<evidence type="ECO:0000256" key="1">
    <source>
        <dbReference type="ARBA" id="ARBA00022737"/>
    </source>
</evidence>
<evidence type="ECO:0000256" key="4">
    <source>
        <dbReference type="SAM" id="SignalP"/>
    </source>
</evidence>
<dbReference type="FunFam" id="1.25.40.10:FF:000125">
    <property type="entry name" value="Pentatricopeptide repeat-containing protein"/>
    <property type="match status" value="2"/>
</dbReference>
<dbReference type="InterPro" id="IPR046848">
    <property type="entry name" value="E_motif"/>
</dbReference>
<protein>
    <recommendedName>
        <fullName evidence="7">Chlororespiratory reduction 4</fullName>
    </recommendedName>
</protein>
<gene>
    <name evidence="5" type="ORF">Cni_G28006</name>
</gene>
<dbReference type="AlphaFoldDB" id="A0AAQ3L2R3"/>
<dbReference type="PANTHER" id="PTHR47926:SF380">
    <property type="entry name" value="PENTATRICOPEPTIDE REPEAT-CONTAINING PROTEIN"/>
    <property type="match status" value="1"/>
</dbReference>
<feature type="region of interest" description="Disordered" evidence="3">
    <location>
        <begin position="27"/>
        <end position="50"/>
    </location>
</feature>
<dbReference type="EMBL" id="CP136898">
    <property type="protein sequence ID" value="WOL19209.1"/>
    <property type="molecule type" value="Genomic_DNA"/>
</dbReference>
<evidence type="ECO:0000256" key="2">
    <source>
        <dbReference type="PROSITE-ProRule" id="PRU00708"/>
    </source>
</evidence>
<feature type="chain" id="PRO_5042857696" description="Chlororespiratory reduction 4" evidence="4">
    <location>
        <begin position="28"/>
        <end position="669"/>
    </location>
</feature>
<dbReference type="Pfam" id="PF01535">
    <property type="entry name" value="PPR"/>
    <property type="match status" value="6"/>
</dbReference>
<dbReference type="Pfam" id="PF20431">
    <property type="entry name" value="E_motif"/>
    <property type="match status" value="1"/>
</dbReference>
<name>A0AAQ3L2R3_9LILI</name>